<dbReference type="Proteomes" id="UP000509303">
    <property type="component" value="Chromosome"/>
</dbReference>
<keyword evidence="2" id="KW-1185">Reference proteome</keyword>
<gene>
    <name evidence="1" type="ORF">HUT08_21225</name>
</gene>
<proteinExistence type="predicted"/>
<sequence length="137" mass="15174">MPTWTENTSPPPFDWVPPGGGVRWTRVGELGWHTLSLPYYLGNRVLDALGDDSGAVIEEDVPERLVWLIEPQAAAVRHLYGHEVVSLAGDDGSYVFVPGMARARMVWWRVPPEPGRLLTDAVRLVEAIAVLRPGVRP</sequence>
<evidence type="ECO:0000313" key="1">
    <source>
        <dbReference type="EMBL" id="QKW51621.1"/>
    </source>
</evidence>
<reference evidence="1 2" key="1">
    <citation type="submission" date="2020-06" db="EMBL/GenBank/DDBJ databases">
        <title>Genome mining for natural products.</title>
        <authorList>
            <person name="Zhang B."/>
            <person name="Shi J."/>
            <person name="Ge H."/>
        </authorList>
    </citation>
    <scope>NUCLEOTIDE SEQUENCE [LARGE SCALE GENOMIC DNA]</scope>
    <source>
        <strain evidence="1 2">NA00687</strain>
    </source>
</reference>
<accession>A0A7H8NB17</accession>
<evidence type="ECO:0000313" key="2">
    <source>
        <dbReference type="Proteomes" id="UP000509303"/>
    </source>
</evidence>
<organism evidence="1 2">
    <name type="scientific">Streptomyces buecherae</name>
    <dbReference type="NCBI Taxonomy" id="2763006"/>
    <lineage>
        <taxon>Bacteria</taxon>
        <taxon>Bacillati</taxon>
        <taxon>Actinomycetota</taxon>
        <taxon>Actinomycetes</taxon>
        <taxon>Kitasatosporales</taxon>
        <taxon>Streptomycetaceae</taxon>
        <taxon>Streptomyces</taxon>
    </lineage>
</organism>
<dbReference type="RefSeq" id="WP_176163338.1">
    <property type="nucleotide sequence ID" value="NZ_CP054929.1"/>
</dbReference>
<protein>
    <submittedName>
        <fullName evidence="1">Uncharacterized protein</fullName>
    </submittedName>
</protein>
<dbReference type="EMBL" id="CP054929">
    <property type="protein sequence ID" value="QKW51621.1"/>
    <property type="molecule type" value="Genomic_DNA"/>
</dbReference>
<name>A0A7H8NB17_9ACTN</name>
<dbReference type="AlphaFoldDB" id="A0A7H8NB17"/>